<evidence type="ECO:0000256" key="1">
    <source>
        <dbReference type="ARBA" id="ARBA00006642"/>
    </source>
</evidence>
<evidence type="ECO:0000256" key="10">
    <source>
        <dbReference type="ARBA" id="ARBA00049080"/>
    </source>
</evidence>
<comment type="function">
    <text evidence="12">Catalyzes the conversion of 4-hydroxy-tetrahydrodipicolinate (HTPA) to tetrahydrodipicolinate.</text>
</comment>
<dbReference type="GO" id="GO:0051287">
    <property type="term" value="F:NAD binding"/>
    <property type="evidence" value="ECO:0007669"/>
    <property type="project" value="UniProtKB-UniRule"/>
</dbReference>
<dbReference type="SUPFAM" id="SSF55347">
    <property type="entry name" value="Glyceraldehyde-3-phosphate dehydrogenase-like, C-terminal domain"/>
    <property type="match status" value="1"/>
</dbReference>
<feature type="domain" description="Dihydrodipicolinate reductase C-terminal" evidence="14">
    <location>
        <begin position="129"/>
        <end position="245"/>
    </location>
</feature>
<evidence type="ECO:0000256" key="4">
    <source>
        <dbReference type="ARBA" id="ARBA00022915"/>
    </source>
</evidence>
<feature type="binding site" evidence="12">
    <location>
        <begin position="166"/>
        <end position="167"/>
    </location>
    <ligand>
        <name>(S)-2,3,4,5-tetrahydrodipicolinate</name>
        <dbReference type="ChEBI" id="CHEBI:16845"/>
    </ligand>
</feature>
<feature type="active site" description="Proton donor/acceptor" evidence="12">
    <location>
        <position position="156"/>
    </location>
</feature>
<dbReference type="GO" id="GO:0005829">
    <property type="term" value="C:cytosol"/>
    <property type="evidence" value="ECO:0007669"/>
    <property type="project" value="TreeGrafter"/>
</dbReference>
<dbReference type="EC" id="1.17.1.8" evidence="9 12"/>
<sequence>MARIGIFGVCGKMGARIARLALKDKMFSVTACIENKEHQMIGSSLGKFLETTGADITIVDDIKKSNIKEIDCVIDFTLPAGTIEHVAVCEELDIPMVIGTTGFDRDSERKIVTASENIPIVFSPNMATGVNVLFNIVREASRVLGNDFSIKIDETHHIHKKDSPSGTAKMIARNIEDACGKNPYIEVFREGEVIGNHGIIFSNEYETLEIRHDAKSRDVFAAGALKAARFIVNKPAGLYTMADVLGFKK</sequence>
<dbReference type="PIRSF" id="PIRSF000161">
    <property type="entry name" value="DHPR"/>
    <property type="match status" value="1"/>
</dbReference>
<dbReference type="Gene3D" id="3.40.50.720">
    <property type="entry name" value="NAD(P)-binding Rossmann-like Domain"/>
    <property type="match status" value="1"/>
</dbReference>
<evidence type="ECO:0000256" key="8">
    <source>
        <dbReference type="ARBA" id="ARBA00037922"/>
    </source>
</evidence>
<name>A0A0F0CP02_9BACT</name>
<evidence type="ECO:0000256" key="5">
    <source>
        <dbReference type="ARBA" id="ARBA00023002"/>
    </source>
</evidence>
<dbReference type="GO" id="GO:0016726">
    <property type="term" value="F:oxidoreductase activity, acting on CH or CH2 groups, NAD or NADP as acceptor"/>
    <property type="evidence" value="ECO:0007669"/>
    <property type="project" value="UniProtKB-UniRule"/>
</dbReference>
<feature type="active site" description="Proton donor" evidence="12">
    <location>
        <position position="160"/>
    </location>
</feature>
<dbReference type="PANTHER" id="PTHR20836:SF0">
    <property type="entry name" value="4-HYDROXY-TETRAHYDRODIPICOLINATE REDUCTASE 1, CHLOROPLASTIC-RELATED"/>
    <property type="match status" value="1"/>
</dbReference>
<comment type="pathway">
    <text evidence="8 12">Amino-acid biosynthesis; L-lysine biosynthesis via DAP pathway; (S)-tetrahydrodipicolinate from L-aspartate: step 4/4.</text>
</comment>
<dbReference type="CDD" id="cd02274">
    <property type="entry name" value="DHDPR_N"/>
    <property type="match status" value="1"/>
</dbReference>
<evidence type="ECO:0000256" key="7">
    <source>
        <dbReference type="ARBA" id="ARBA00023154"/>
    </source>
</evidence>
<comment type="similarity">
    <text evidence="1 12">Belongs to the DapB family.</text>
</comment>
<dbReference type="Pfam" id="PF05173">
    <property type="entry name" value="DapB_C"/>
    <property type="match status" value="1"/>
</dbReference>
<feature type="binding site" evidence="12">
    <location>
        <position position="34"/>
    </location>
    <ligand>
        <name>NAD(+)</name>
        <dbReference type="ChEBI" id="CHEBI:57540"/>
    </ligand>
</feature>
<dbReference type="InterPro" id="IPR023940">
    <property type="entry name" value="DHDPR_bac"/>
</dbReference>
<comment type="caution">
    <text evidence="12">Was originally thought to be a dihydrodipicolinate reductase (DHDPR), catalyzing the conversion of dihydrodipicolinate to tetrahydrodipicolinate. However, it was shown in E.coli that the substrate of the enzymatic reaction is not dihydrodipicolinate (DHDP) but in fact (2S,4S)-4-hydroxy-2,3,4,5-tetrahydrodipicolinic acid (HTPA), the product released by the DapA-catalyzed reaction.</text>
</comment>
<dbReference type="Pfam" id="PF01113">
    <property type="entry name" value="DapB_N"/>
    <property type="match status" value="1"/>
</dbReference>
<dbReference type="NCBIfam" id="TIGR00036">
    <property type="entry name" value="dapB"/>
    <property type="match status" value="1"/>
</dbReference>
<keyword evidence="2 12" id="KW-0028">Amino-acid biosynthesis</keyword>
<dbReference type="GO" id="GO:0050661">
    <property type="term" value="F:NADP binding"/>
    <property type="evidence" value="ECO:0007669"/>
    <property type="project" value="UniProtKB-UniRule"/>
</dbReference>
<feature type="binding site" evidence="12">
    <location>
        <begin position="8"/>
        <end position="13"/>
    </location>
    <ligand>
        <name>NAD(+)</name>
        <dbReference type="ChEBI" id="CHEBI:57540"/>
    </ligand>
</feature>
<feature type="binding site" evidence="12">
    <location>
        <begin position="123"/>
        <end position="126"/>
    </location>
    <ligand>
        <name>NAD(+)</name>
        <dbReference type="ChEBI" id="CHEBI:57540"/>
    </ligand>
</feature>
<dbReference type="Gene3D" id="3.30.360.10">
    <property type="entry name" value="Dihydrodipicolinate Reductase, domain 2"/>
    <property type="match status" value="1"/>
</dbReference>
<evidence type="ECO:0000313" key="16">
    <source>
        <dbReference type="Proteomes" id="UP000033428"/>
    </source>
</evidence>
<comment type="subcellular location">
    <subcellularLocation>
        <location evidence="12">Cytoplasm</location>
    </subcellularLocation>
</comment>
<comment type="subunit">
    <text evidence="12">Homotetramer.</text>
</comment>
<comment type="caution">
    <text evidence="15">The sequence shown here is derived from an EMBL/GenBank/DDBJ whole genome shotgun (WGS) entry which is preliminary data.</text>
</comment>
<dbReference type="GO" id="GO:0019877">
    <property type="term" value="P:diaminopimelate biosynthetic process"/>
    <property type="evidence" value="ECO:0007669"/>
    <property type="project" value="UniProtKB-UniRule"/>
</dbReference>
<dbReference type="HAMAP" id="MF_00102">
    <property type="entry name" value="DapB"/>
    <property type="match status" value="1"/>
</dbReference>
<evidence type="ECO:0000313" key="15">
    <source>
        <dbReference type="EMBL" id="KJJ85073.1"/>
    </source>
</evidence>
<dbReference type="GO" id="GO:0008839">
    <property type="term" value="F:4-hydroxy-tetrahydrodipicolinate reductase"/>
    <property type="evidence" value="ECO:0007669"/>
    <property type="project" value="UniProtKB-UniRule"/>
</dbReference>
<dbReference type="InterPro" id="IPR036291">
    <property type="entry name" value="NAD(P)-bd_dom_sf"/>
</dbReference>
<keyword evidence="7 12" id="KW-0457">Lysine biosynthesis</keyword>
<feature type="binding site" evidence="12">
    <location>
        <begin position="99"/>
        <end position="101"/>
    </location>
    <ligand>
        <name>NAD(+)</name>
        <dbReference type="ChEBI" id="CHEBI:57540"/>
    </ligand>
</feature>
<dbReference type="InterPro" id="IPR022663">
    <property type="entry name" value="DapB_C"/>
</dbReference>
<dbReference type="PATRIC" id="fig|1609969.3.peg.1117"/>
<comment type="catalytic activity">
    <reaction evidence="11 12">
        <text>(S)-2,3,4,5-tetrahydrodipicolinate + NAD(+) + H2O = (2S,4S)-4-hydroxy-2,3,4,5-tetrahydrodipicolinate + NADH + H(+)</text>
        <dbReference type="Rhea" id="RHEA:35323"/>
        <dbReference type="ChEBI" id="CHEBI:15377"/>
        <dbReference type="ChEBI" id="CHEBI:15378"/>
        <dbReference type="ChEBI" id="CHEBI:16845"/>
        <dbReference type="ChEBI" id="CHEBI:57540"/>
        <dbReference type="ChEBI" id="CHEBI:57945"/>
        <dbReference type="ChEBI" id="CHEBI:67139"/>
        <dbReference type="EC" id="1.17.1.8"/>
    </reaction>
</comment>
<proteinExistence type="inferred from homology"/>
<keyword evidence="6 12" id="KW-0520">NAD</keyword>
<dbReference type="PANTHER" id="PTHR20836">
    <property type="entry name" value="DIHYDRODIPICOLINATE REDUCTASE"/>
    <property type="match status" value="1"/>
</dbReference>
<keyword evidence="12" id="KW-0963">Cytoplasm</keyword>
<evidence type="ECO:0000256" key="3">
    <source>
        <dbReference type="ARBA" id="ARBA00022857"/>
    </source>
</evidence>
<dbReference type="InterPro" id="IPR000846">
    <property type="entry name" value="DapB_N"/>
</dbReference>
<dbReference type="AlphaFoldDB" id="A0A0F0CP02"/>
<evidence type="ECO:0000256" key="12">
    <source>
        <dbReference type="HAMAP-Rule" id="MF_00102"/>
    </source>
</evidence>
<keyword evidence="16" id="KW-1185">Reference proteome</keyword>
<organism evidence="15 16">
    <name type="scientific">Candidatus Omnitrophus magneticus</name>
    <dbReference type="NCBI Taxonomy" id="1609969"/>
    <lineage>
        <taxon>Bacteria</taxon>
        <taxon>Pseudomonadati</taxon>
        <taxon>Candidatus Omnitrophota</taxon>
        <taxon>Candidatus Omnitrophus</taxon>
    </lineage>
</organism>
<dbReference type="EMBL" id="JYNY01000222">
    <property type="protein sequence ID" value="KJJ85073.1"/>
    <property type="molecule type" value="Genomic_DNA"/>
</dbReference>
<evidence type="ECO:0000256" key="11">
    <source>
        <dbReference type="ARBA" id="ARBA00049396"/>
    </source>
</evidence>
<gene>
    <name evidence="12" type="primary">dapB</name>
    <name evidence="15" type="ORF">OMAG_001037</name>
</gene>
<keyword evidence="5 12" id="KW-0560">Oxidoreductase</keyword>
<comment type="caution">
    <text evidence="12">Lacks conserved residue(s) required for the propagation of feature annotation.</text>
</comment>
<dbReference type="UniPathway" id="UPA00034">
    <property type="reaction ID" value="UER00018"/>
</dbReference>
<accession>A0A0F0CP02</accession>
<evidence type="ECO:0000259" key="13">
    <source>
        <dbReference type="Pfam" id="PF01113"/>
    </source>
</evidence>
<protein>
    <recommendedName>
        <fullName evidence="9 12">4-hydroxy-tetrahydrodipicolinate reductase</fullName>
        <shortName evidence="12">HTPA reductase</shortName>
        <ecNumber evidence="9 12">1.17.1.8</ecNumber>
    </recommendedName>
</protein>
<dbReference type="SUPFAM" id="SSF51735">
    <property type="entry name" value="NAD(P)-binding Rossmann-fold domains"/>
    <property type="match status" value="1"/>
</dbReference>
<evidence type="ECO:0000259" key="14">
    <source>
        <dbReference type="Pfam" id="PF05173"/>
    </source>
</evidence>
<keyword evidence="3 12" id="KW-0521">NADP</keyword>
<dbReference type="GO" id="GO:0009089">
    <property type="term" value="P:lysine biosynthetic process via diaminopimelate"/>
    <property type="evidence" value="ECO:0007669"/>
    <property type="project" value="UniProtKB-UniRule"/>
</dbReference>
<evidence type="ECO:0000256" key="6">
    <source>
        <dbReference type="ARBA" id="ARBA00023027"/>
    </source>
</evidence>
<comment type="catalytic activity">
    <reaction evidence="10 12">
        <text>(S)-2,3,4,5-tetrahydrodipicolinate + NADP(+) + H2O = (2S,4S)-4-hydroxy-2,3,4,5-tetrahydrodipicolinate + NADPH + H(+)</text>
        <dbReference type="Rhea" id="RHEA:35331"/>
        <dbReference type="ChEBI" id="CHEBI:15377"/>
        <dbReference type="ChEBI" id="CHEBI:15378"/>
        <dbReference type="ChEBI" id="CHEBI:16845"/>
        <dbReference type="ChEBI" id="CHEBI:57783"/>
        <dbReference type="ChEBI" id="CHEBI:58349"/>
        <dbReference type="ChEBI" id="CHEBI:67139"/>
        <dbReference type="EC" id="1.17.1.8"/>
    </reaction>
</comment>
<feature type="binding site" evidence="12">
    <location>
        <position position="157"/>
    </location>
    <ligand>
        <name>(S)-2,3,4,5-tetrahydrodipicolinate</name>
        <dbReference type="ChEBI" id="CHEBI:16845"/>
    </ligand>
</feature>
<feature type="domain" description="Dihydrodipicolinate reductase N-terminal" evidence="13">
    <location>
        <begin position="3"/>
        <end position="126"/>
    </location>
</feature>
<keyword evidence="4 12" id="KW-0220">Diaminopimelate biosynthesis</keyword>
<dbReference type="Proteomes" id="UP000033428">
    <property type="component" value="Unassembled WGS sequence"/>
</dbReference>
<evidence type="ECO:0000256" key="2">
    <source>
        <dbReference type="ARBA" id="ARBA00022605"/>
    </source>
</evidence>
<reference evidence="15 16" key="1">
    <citation type="submission" date="2015-02" db="EMBL/GenBank/DDBJ databases">
        <title>Single-cell genomics of uncultivated deep-branching MTB reveals a conserved set of magnetosome genes.</title>
        <authorList>
            <person name="Kolinko S."/>
            <person name="Richter M."/>
            <person name="Glockner F.O."/>
            <person name="Brachmann A."/>
            <person name="Schuler D."/>
        </authorList>
    </citation>
    <scope>NUCLEOTIDE SEQUENCE [LARGE SCALE GENOMIC DNA]</scope>
    <source>
        <strain evidence="15">SKK-01</strain>
    </source>
</reference>
<evidence type="ECO:0000256" key="9">
    <source>
        <dbReference type="ARBA" id="ARBA00038983"/>
    </source>
</evidence>